<dbReference type="Gene3D" id="3.30.70.360">
    <property type="match status" value="1"/>
</dbReference>
<feature type="domain" description="Peptidase M20 dimerisation" evidence="6">
    <location>
        <begin position="168"/>
        <end position="270"/>
    </location>
</feature>
<sequence length="392" mass="43866">MKEVEEELLKKLVSIPSNFESASDISNFVGSFLEENGLSVEYQEVEGFGSNVISRIPGKGLTVLLNGHMDTVGVSHGWTKNPWGEIEGDKFYGLGSADMKGGLAALISAYVEISNLPKKKRPNVIFTAVVDEEGYSRGTWKLIESGAVENADVVFIAEPTNERVMLGARGRFVISLKARGKKAHGARPEDGINAIEQLGLLVSNLSKIKTKKHRYLGKGSYCTLQFTGKSDGLSVPDYAEAIVDRHIVIGEDWERIKSEIERRVKKLNIKAEIEISKFPRPTPEMLPYTVRENSRFASLLKDTYNLLFGEKPQITYGQSVGDFNYFGAYLRVPTIVFGPMGANWHSADEWVSLSSMRRVKTVYTELLHILGNRKRFDELLEIKERKTEKAVR</sequence>
<dbReference type="InterPro" id="IPR036264">
    <property type="entry name" value="Bact_exopeptidase_dim_dom"/>
</dbReference>
<gene>
    <name evidence="7" type="ORF">RBI02_04700</name>
</gene>
<dbReference type="Gene3D" id="3.40.630.10">
    <property type="entry name" value="Zn peptidases"/>
    <property type="match status" value="2"/>
</dbReference>
<comment type="similarity">
    <text evidence="2">Belongs to the peptidase M20A family.</text>
</comment>
<organism evidence="7 8">
    <name type="scientific">Thermococcus waiotapuensis</name>
    <dbReference type="NCBI Taxonomy" id="90909"/>
    <lineage>
        <taxon>Archaea</taxon>
        <taxon>Methanobacteriati</taxon>
        <taxon>Methanobacteriota</taxon>
        <taxon>Thermococci</taxon>
        <taxon>Thermococcales</taxon>
        <taxon>Thermococcaceae</taxon>
        <taxon>Thermococcus</taxon>
    </lineage>
</organism>
<keyword evidence="5" id="KW-0862">Zinc</keyword>
<dbReference type="InterPro" id="IPR011650">
    <property type="entry name" value="Peptidase_M20_dimer"/>
</dbReference>
<evidence type="ECO:0000256" key="5">
    <source>
        <dbReference type="ARBA" id="ARBA00022833"/>
    </source>
</evidence>
<evidence type="ECO:0000313" key="8">
    <source>
        <dbReference type="Proteomes" id="UP001245683"/>
    </source>
</evidence>
<dbReference type="Pfam" id="PF01546">
    <property type="entry name" value="Peptidase_M20"/>
    <property type="match status" value="1"/>
</dbReference>
<dbReference type="InterPro" id="IPR050072">
    <property type="entry name" value="Peptidase_M20A"/>
</dbReference>
<dbReference type="PANTHER" id="PTHR43808">
    <property type="entry name" value="ACETYLORNITHINE DEACETYLASE"/>
    <property type="match status" value="1"/>
</dbReference>
<dbReference type="PROSITE" id="PS00759">
    <property type="entry name" value="ARGE_DAPE_CPG2_2"/>
    <property type="match status" value="1"/>
</dbReference>
<keyword evidence="3" id="KW-0479">Metal-binding</keyword>
<dbReference type="EMBL" id="JAVDZE010000002">
    <property type="protein sequence ID" value="MDV3103845.1"/>
    <property type="molecule type" value="Genomic_DNA"/>
</dbReference>
<dbReference type="Pfam" id="PF07687">
    <property type="entry name" value="M20_dimer"/>
    <property type="match status" value="1"/>
</dbReference>
<dbReference type="PROSITE" id="PS00758">
    <property type="entry name" value="ARGE_DAPE_CPG2_1"/>
    <property type="match status" value="1"/>
</dbReference>
<keyword evidence="8" id="KW-1185">Reference proteome</keyword>
<reference evidence="7 8" key="1">
    <citation type="submission" date="2023-08" db="EMBL/GenBank/DDBJ databases">
        <title>Draft genome sequence of Thermococcus waiotapuensis WT1T, a thermophilic sulphur-dependent archaeon from order Thermococcales.</title>
        <authorList>
            <person name="Manners S.H."/>
            <person name="Carere C.R."/>
            <person name="Dhami M.K."/>
            <person name="Dobson R.C.J."/>
            <person name="Stott M.B."/>
        </authorList>
    </citation>
    <scope>NUCLEOTIDE SEQUENCE [LARGE SCALE GENOMIC DNA]</scope>
    <source>
        <strain evidence="7 8">WT1</strain>
    </source>
</reference>
<proteinExistence type="inferred from homology"/>
<accession>A0AAE4NW98</accession>
<evidence type="ECO:0000259" key="6">
    <source>
        <dbReference type="Pfam" id="PF07687"/>
    </source>
</evidence>
<comment type="caution">
    <text evidence="7">The sequence shown here is derived from an EMBL/GenBank/DDBJ whole genome shotgun (WGS) entry which is preliminary data.</text>
</comment>
<keyword evidence="4" id="KW-0378">Hydrolase</keyword>
<dbReference type="AlphaFoldDB" id="A0AAE4NW98"/>
<dbReference type="InterPro" id="IPR001261">
    <property type="entry name" value="ArgE/DapE_CS"/>
</dbReference>
<evidence type="ECO:0000256" key="3">
    <source>
        <dbReference type="ARBA" id="ARBA00022723"/>
    </source>
</evidence>
<evidence type="ECO:0000313" key="7">
    <source>
        <dbReference type="EMBL" id="MDV3103845.1"/>
    </source>
</evidence>
<evidence type="ECO:0000256" key="2">
    <source>
        <dbReference type="ARBA" id="ARBA00006247"/>
    </source>
</evidence>
<dbReference type="SUPFAM" id="SSF53187">
    <property type="entry name" value="Zn-dependent exopeptidases"/>
    <property type="match status" value="1"/>
</dbReference>
<name>A0AAE4NW98_9EURY</name>
<comment type="cofactor">
    <cofactor evidence="1">
        <name>Zn(2+)</name>
        <dbReference type="ChEBI" id="CHEBI:29105"/>
    </cofactor>
</comment>
<dbReference type="SUPFAM" id="SSF55031">
    <property type="entry name" value="Bacterial exopeptidase dimerisation domain"/>
    <property type="match status" value="1"/>
</dbReference>
<evidence type="ECO:0000256" key="4">
    <source>
        <dbReference type="ARBA" id="ARBA00022801"/>
    </source>
</evidence>
<evidence type="ECO:0000256" key="1">
    <source>
        <dbReference type="ARBA" id="ARBA00001947"/>
    </source>
</evidence>
<dbReference type="PANTHER" id="PTHR43808:SF8">
    <property type="entry name" value="PEPTIDASE M20 DIMERISATION DOMAIN-CONTAINING PROTEIN"/>
    <property type="match status" value="1"/>
</dbReference>
<protein>
    <submittedName>
        <fullName evidence="7">M20/M25/M40 family metallo-hydrolase</fullName>
    </submittedName>
</protein>
<dbReference type="GO" id="GO:0016787">
    <property type="term" value="F:hydrolase activity"/>
    <property type="evidence" value="ECO:0007669"/>
    <property type="project" value="UniProtKB-KW"/>
</dbReference>
<dbReference type="Proteomes" id="UP001245683">
    <property type="component" value="Unassembled WGS sequence"/>
</dbReference>
<dbReference type="RefSeq" id="WP_315341294.1">
    <property type="nucleotide sequence ID" value="NZ_JAVDZE010000002.1"/>
</dbReference>
<dbReference type="InterPro" id="IPR002933">
    <property type="entry name" value="Peptidase_M20"/>
</dbReference>
<dbReference type="GO" id="GO:0046872">
    <property type="term" value="F:metal ion binding"/>
    <property type="evidence" value="ECO:0007669"/>
    <property type="project" value="UniProtKB-KW"/>
</dbReference>